<dbReference type="eggNOG" id="COG4880">
    <property type="taxonomic scope" value="Bacteria"/>
</dbReference>
<dbReference type="OrthoDB" id="7439267at2"/>
<evidence type="ECO:0008006" key="4">
    <source>
        <dbReference type="Google" id="ProtNLM"/>
    </source>
</evidence>
<dbReference type="Proteomes" id="UP000011131">
    <property type="component" value="Chromosome"/>
</dbReference>
<dbReference type="PROSITE" id="PS51257">
    <property type="entry name" value="PROKAR_LIPOPROTEIN"/>
    <property type="match status" value="1"/>
</dbReference>
<proteinExistence type="predicted"/>
<dbReference type="InterPro" id="IPR019198">
    <property type="entry name" value="Beta_propeller_containing"/>
</dbReference>
<sequence length="640" mass="70356">MRPPRLQRRQVLSGLLLVLVISACPDQKRPLTRAEVEAITFTRLERFGTEQAFDFHLELLERIRDSLWSGGGPVLGCGGASGDEGGLAPEPPAQDPSITHNQESGVDEGDIVKAVGDWFVVLRRGRLFTVRQVEGALQPVAQVAAYPVGFASSTWYDEMLVFGRRIVVVGYSYTLRSTEVGLFRLDDAGGLTHEGTHFIGSGDYYSARGYASRLVNGTLVFYMPVILSGQRGLPPELPRVRSWLSGVGFSAWNPVLSRMDIYKPLQTTLWPMLHTVVRCDLNAPAFSCTASALMGPHGQTFYVSREAVYVWVSPGFESWTVEGEKYDPERVRDSVVYRMPLDGGEPSALRTRGSPTDAFSLRENADGHLDALLVAQAGKWGRELSQVDGPMALMRAPLADFSQELAPFRPEHFTVLPGPSQGLRQNRFVGNHVLWGSGEAKDAWSTTPGEQTVWVTDLRSPREVHRLSLGHTVLRLEALGPQGALVVGEDPAGLHLTSLALGDGGPERRGYFRHQGSTQGETRSHGFFFKAGADGGGVLGLPLRLQGEQWRHLTYGSAEVSFMRVDPDLRLTNLGALRASETSPVYDACSTSCVDWYGNARPIFYRDRVFALMGYELLEARVTGSAVEESFRVSYLQPAR</sequence>
<gene>
    <name evidence="2" type="ordered locus">MYSTI_07647</name>
</gene>
<evidence type="ECO:0000256" key="1">
    <source>
        <dbReference type="SAM" id="MobiDB-lite"/>
    </source>
</evidence>
<dbReference type="EMBL" id="CP004025">
    <property type="protein sequence ID" value="AGC48919.1"/>
    <property type="molecule type" value="Genomic_DNA"/>
</dbReference>
<dbReference type="RefSeq" id="WP_015353172.1">
    <property type="nucleotide sequence ID" value="NC_020126.1"/>
</dbReference>
<dbReference type="Pfam" id="PF09826">
    <property type="entry name" value="Beta_propel"/>
    <property type="match status" value="1"/>
</dbReference>
<protein>
    <recommendedName>
        <fullName evidence="4">Lipoprotein</fullName>
    </recommendedName>
</protein>
<dbReference type="HOGENOM" id="CLU_422518_0_0_7"/>
<organism evidence="2 3">
    <name type="scientific">Myxococcus stipitatus (strain DSM 14675 / JCM 12634 / Mx s8)</name>
    <dbReference type="NCBI Taxonomy" id="1278073"/>
    <lineage>
        <taxon>Bacteria</taxon>
        <taxon>Pseudomonadati</taxon>
        <taxon>Myxococcota</taxon>
        <taxon>Myxococcia</taxon>
        <taxon>Myxococcales</taxon>
        <taxon>Cystobacterineae</taxon>
        <taxon>Myxococcaceae</taxon>
        <taxon>Myxococcus</taxon>
    </lineage>
</organism>
<dbReference type="PATRIC" id="fig|1278073.3.peg.7777"/>
<reference evidence="2 3" key="1">
    <citation type="journal article" date="2013" name="Genome Announc.">
        <title>Complete genome sequence of Myxococcus stipitatus strain DSM 14675, a fruiting myxobacterium.</title>
        <authorList>
            <person name="Huntley S."/>
            <person name="Kneip S."/>
            <person name="Treuner-Lange A."/>
            <person name="Sogaard-Andersen L."/>
        </authorList>
    </citation>
    <scope>NUCLEOTIDE SEQUENCE [LARGE SCALE GENOMIC DNA]</scope>
    <source>
        <strain evidence="3">DSM 14675 / JCM 12634 / Mx s8</strain>
    </source>
</reference>
<feature type="region of interest" description="Disordered" evidence="1">
    <location>
        <begin position="79"/>
        <end position="104"/>
    </location>
</feature>
<dbReference type="STRING" id="1278073.MYSTI_07647"/>
<evidence type="ECO:0000313" key="3">
    <source>
        <dbReference type="Proteomes" id="UP000011131"/>
    </source>
</evidence>
<accession>L7UQU9</accession>
<dbReference type="KEGG" id="msd:MYSTI_07647"/>
<name>L7UQU9_MYXSD</name>
<dbReference type="AlphaFoldDB" id="L7UQU9"/>
<keyword evidence="3" id="KW-1185">Reference proteome</keyword>
<evidence type="ECO:0000313" key="2">
    <source>
        <dbReference type="EMBL" id="AGC48919.1"/>
    </source>
</evidence>